<dbReference type="AlphaFoldDB" id="R7WBI4"/>
<reference evidence="1" key="1">
    <citation type="submission" date="2015-06" db="UniProtKB">
        <authorList>
            <consortium name="EnsemblPlants"/>
        </authorList>
    </citation>
    <scope>IDENTIFICATION</scope>
</reference>
<organism evidence="1">
    <name type="scientific">Aegilops tauschii</name>
    <name type="common">Tausch's goatgrass</name>
    <name type="synonym">Aegilops squarrosa</name>
    <dbReference type="NCBI Taxonomy" id="37682"/>
    <lineage>
        <taxon>Eukaryota</taxon>
        <taxon>Viridiplantae</taxon>
        <taxon>Streptophyta</taxon>
        <taxon>Embryophyta</taxon>
        <taxon>Tracheophyta</taxon>
        <taxon>Spermatophyta</taxon>
        <taxon>Magnoliopsida</taxon>
        <taxon>Liliopsida</taxon>
        <taxon>Poales</taxon>
        <taxon>Poaceae</taxon>
        <taxon>BOP clade</taxon>
        <taxon>Pooideae</taxon>
        <taxon>Triticodae</taxon>
        <taxon>Triticeae</taxon>
        <taxon>Triticinae</taxon>
        <taxon>Aegilops</taxon>
    </lineage>
</organism>
<dbReference type="EnsemblPlants" id="EMT19153">
    <property type="protein sequence ID" value="EMT19153"/>
    <property type="gene ID" value="F775_22606"/>
</dbReference>
<proteinExistence type="predicted"/>
<dbReference type="PANTHER" id="PTHR33074">
    <property type="entry name" value="EXPRESSED PROTEIN-RELATED"/>
    <property type="match status" value="1"/>
</dbReference>
<sequence length="134" mass="14990">MAVSFWVADPPQLSLFSIGCSKPHDLHHSKHANFRNLPNVVGAEGRLVLLRAAFAEHYGVSEYFLYKAAGDAGEPPSLQRIPSPYENDDGDDLRGSVSYFMFVYGIFFPHHLGHLGVALECHRSKLFKKGQWFG</sequence>
<dbReference type="ExpressionAtlas" id="R7WBI4">
    <property type="expression patterns" value="baseline"/>
</dbReference>
<protein>
    <submittedName>
        <fullName evidence="1">Uncharacterized protein</fullName>
    </submittedName>
</protein>
<evidence type="ECO:0000313" key="1">
    <source>
        <dbReference type="EnsemblPlants" id="EMT19153"/>
    </source>
</evidence>
<name>R7WBI4_AEGTA</name>
<accession>R7WBI4</accession>
<dbReference type="PANTHER" id="PTHR33074:SF83">
    <property type="entry name" value="EXPRESSED PROTEIN"/>
    <property type="match status" value="1"/>
</dbReference>